<dbReference type="SUPFAM" id="SSF53795">
    <property type="entry name" value="PEP carboxykinase-like"/>
    <property type="match status" value="1"/>
</dbReference>
<dbReference type="AlphaFoldDB" id="A0A1A7R1X4"/>
<sequence length="341" mass="38185">MDVFLTTPNKASFIRHLQRHDHISPELAATYYTEISTLLNSVNTVTEKNTEIKTLPAVPKIENAVHYAFGTTNLKINYGSLKLQNLIHPQYSHTAGDDNKTSNTVVDIFEKDNLSYLFINQAYIGQYSPSEYHLLQGQFSLQLINTLYNKTEADWIATFHASTVCNAKEAIMIIGASGNGKSTLSAVLMAHGFDLLADDFTPLLAETKELYRVPSGISIKEGAFEILEKLYPDFEQYPIYKSTSKAVPIKYIPPAQNFNSAVSHLPCTKIVYVNYDPTATSHLKAVPTEKILETLIPESWLSPLAPNAALFLEWLQELTCYELTYADNAVAVSKFSELFKR</sequence>
<dbReference type="EMBL" id="QLLQ01000010">
    <property type="protein sequence ID" value="RAJ22233.1"/>
    <property type="molecule type" value="Genomic_DNA"/>
</dbReference>
<reference evidence="1 2" key="1">
    <citation type="submission" date="2018-06" db="EMBL/GenBank/DDBJ databases">
        <title>Genomic Encyclopedia of Archaeal and Bacterial Type Strains, Phase II (KMG-II): from individual species to whole genera.</title>
        <authorList>
            <person name="Goeker M."/>
        </authorList>
    </citation>
    <scope>NUCLEOTIDE SEQUENCE [LARGE SCALE GENOMIC DNA]</scope>
    <source>
        <strain evidence="1 2">DSM 12408</strain>
    </source>
</reference>
<proteinExistence type="predicted"/>
<dbReference type="Gene3D" id="3.40.50.300">
    <property type="entry name" value="P-loop containing nucleotide triphosphate hydrolases"/>
    <property type="match status" value="1"/>
</dbReference>
<accession>A0A1A7R1X4</accession>
<evidence type="ECO:0000313" key="1">
    <source>
        <dbReference type="EMBL" id="RAJ22233.1"/>
    </source>
</evidence>
<comment type="caution">
    <text evidence="1">The sequence shown here is derived from an EMBL/GenBank/DDBJ whole genome shotgun (WGS) entry which is preliminary data.</text>
</comment>
<protein>
    <recommendedName>
        <fullName evidence="3">HprK-related kinase B</fullName>
    </recommendedName>
</protein>
<gene>
    <name evidence="1" type="ORF">LX77_02544</name>
</gene>
<keyword evidence="2" id="KW-1185">Reference proteome</keyword>
<evidence type="ECO:0000313" key="2">
    <source>
        <dbReference type="Proteomes" id="UP000248987"/>
    </source>
</evidence>
<evidence type="ECO:0008006" key="3">
    <source>
        <dbReference type="Google" id="ProtNLM"/>
    </source>
</evidence>
<name>A0A1A7R1X4_9FLAO</name>
<dbReference type="STRING" id="49280.A9996_09375"/>
<dbReference type="InterPro" id="IPR027417">
    <property type="entry name" value="P-loop_NTPase"/>
</dbReference>
<dbReference type="Proteomes" id="UP000248987">
    <property type="component" value="Unassembled WGS sequence"/>
</dbReference>
<organism evidence="1 2">
    <name type="scientific">Gelidibacter algens</name>
    <dbReference type="NCBI Taxonomy" id="49280"/>
    <lineage>
        <taxon>Bacteria</taxon>
        <taxon>Pseudomonadati</taxon>
        <taxon>Bacteroidota</taxon>
        <taxon>Flavobacteriia</taxon>
        <taxon>Flavobacteriales</taxon>
        <taxon>Flavobacteriaceae</taxon>
        <taxon>Gelidibacter</taxon>
    </lineage>
</organism>